<dbReference type="FunFam" id="1.10.600.10:FF:000001">
    <property type="entry name" value="Geranylgeranyl diphosphate synthase"/>
    <property type="match status" value="1"/>
</dbReference>
<dbReference type="InterPro" id="IPR008949">
    <property type="entry name" value="Isoprenoid_synthase_dom_sf"/>
</dbReference>
<dbReference type="NCBIfam" id="NF045485">
    <property type="entry name" value="FPPsyn"/>
    <property type="match status" value="1"/>
</dbReference>
<evidence type="ECO:0000256" key="10">
    <source>
        <dbReference type="ARBA" id="ARBA00032873"/>
    </source>
</evidence>
<evidence type="ECO:0000256" key="9">
    <source>
        <dbReference type="ARBA" id="ARBA00032380"/>
    </source>
</evidence>
<keyword evidence="7" id="KW-0460">Magnesium</keyword>
<evidence type="ECO:0000256" key="1">
    <source>
        <dbReference type="ARBA" id="ARBA00001946"/>
    </source>
</evidence>
<dbReference type="SFLD" id="SFLDG01017">
    <property type="entry name" value="Polyprenyl_Transferase_Like"/>
    <property type="match status" value="1"/>
</dbReference>
<evidence type="ECO:0000313" key="13">
    <source>
        <dbReference type="EMBL" id="CAL83424.1"/>
    </source>
</evidence>
<dbReference type="Proteomes" id="UP000001986">
    <property type="component" value="Chromosome"/>
</dbReference>
<evidence type="ECO:0000256" key="3">
    <source>
        <dbReference type="ARBA" id="ARBA00012439"/>
    </source>
</evidence>
<proteinExistence type="inferred from homology"/>
<comment type="catalytic activity">
    <reaction evidence="11">
        <text>isopentenyl diphosphate + (2E)-geranyl diphosphate = (2E,6E)-farnesyl diphosphate + diphosphate</text>
        <dbReference type="Rhea" id="RHEA:19361"/>
        <dbReference type="ChEBI" id="CHEBI:33019"/>
        <dbReference type="ChEBI" id="CHEBI:58057"/>
        <dbReference type="ChEBI" id="CHEBI:128769"/>
        <dbReference type="ChEBI" id="CHEBI:175763"/>
        <dbReference type="EC" id="2.5.1.10"/>
    </reaction>
</comment>
<name>A5I307_CLOBH</name>
<dbReference type="InterPro" id="IPR000092">
    <property type="entry name" value="Polyprenyl_synt"/>
</dbReference>
<dbReference type="PANTHER" id="PTHR43281:SF1">
    <property type="entry name" value="FARNESYL DIPHOSPHATE SYNTHASE"/>
    <property type="match status" value="1"/>
</dbReference>
<evidence type="ECO:0000256" key="5">
    <source>
        <dbReference type="ARBA" id="ARBA00022679"/>
    </source>
</evidence>
<dbReference type="AlphaFoldDB" id="A5I307"/>
<dbReference type="KEGG" id="cbo:CBO1883"/>
<evidence type="ECO:0000256" key="7">
    <source>
        <dbReference type="ARBA" id="ARBA00022842"/>
    </source>
</evidence>
<reference evidence="13 14" key="1">
    <citation type="journal article" date="2007" name="Genome Res.">
        <title>Genome sequence of a proteolytic (Group I) Clostridium botulinum strain Hall A and comparative analysis of the clostridial genomes.</title>
        <authorList>
            <person name="Sebaihia M."/>
            <person name="Peck M.W."/>
            <person name="Minton N.P."/>
            <person name="Thomson N.R."/>
            <person name="Holden M.T.G."/>
            <person name="Mitchell W.J."/>
            <person name="Carter A.T."/>
            <person name="Bentley S.D."/>
            <person name="Mason D.R."/>
            <person name="Crossman L."/>
            <person name="Paul C.J."/>
            <person name="Ivens A."/>
            <person name="Wells-Bennik M.H.J."/>
            <person name="Davis I.J."/>
            <person name="Cerdeno-Tarraga A.M."/>
            <person name="Churcher C."/>
            <person name="Quail M.A."/>
            <person name="Chillingworth T."/>
            <person name="Feltwell T."/>
            <person name="Fraser A."/>
            <person name="Goodhead I."/>
            <person name="Hance Z."/>
            <person name="Jagels K."/>
            <person name="Larke N."/>
            <person name="Maddison M."/>
            <person name="Moule S."/>
            <person name="Mungall K."/>
            <person name="Norbertczak H."/>
            <person name="Rabbinowitsch E."/>
            <person name="Sanders M."/>
            <person name="Simmonds M."/>
            <person name="White B."/>
            <person name="Whithead S."/>
            <person name="Parkhill J."/>
        </authorList>
    </citation>
    <scope>NUCLEOTIDE SEQUENCE [LARGE SCALE GENOMIC DNA]</scope>
    <source>
        <strain evidence="14">Hall / ATCC 3502 / NCTC 13319 / Type A [Sanger]</strain>
    </source>
</reference>
<dbReference type="SUPFAM" id="SSF48576">
    <property type="entry name" value="Terpenoid synthases"/>
    <property type="match status" value="1"/>
</dbReference>
<dbReference type="GO" id="GO:0005737">
    <property type="term" value="C:cytoplasm"/>
    <property type="evidence" value="ECO:0007669"/>
    <property type="project" value="UniProtKB-ARBA"/>
</dbReference>
<dbReference type="GO" id="GO:0004337">
    <property type="term" value="F:(2E,6E)-farnesyl diphosphate synthase activity"/>
    <property type="evidence" value="ECO:0007669"/>
    <property type="project" value="UniProtKB-EC"/>
</dbReference>
<dbReference type="PANTHER" id="PTHR43281">
    <property type="entry name" value="FARNESYL DIPHOSPHATE SYNTHASE"/>
    <property type="match status" value="1"/>
</dbReference>
<dbReference type="Pfam" id="PF00348">
    <property type="entry name" value="polyprenyl_synt"/>
    <property type="match status" value="1"/>
</dbReference>
<dbReference type="GO" id="GO:0016114">
    <property type="term" value="P:terpenoid biosynthetic process"/>
    <property type="evidence" value="ECO:0007669"/>
    <property type="project" value="UniProtKB-ARBA"/>
</dbReference>
<dbReference type="EC" id="2.5.1.10" evidence="3"/>
<dbReference type="InterPro" id="IPR033749">
    <property type="entry name" value="Polyprenyl_synt_CS"/>
</dbReference>
<keyword evidence="5 12" id="KW-0808">Transferase</keyword>
<evidence type="ECO:0000313" key="14">
    <source>
        <dbReference type="Proteomes" id="UP000001986"/>
    </source>
</evidence>
<dbReference type="GO" id="GO:0004659">
    <property type="term" value="F:prenyltransferase activity"/>
    <property type="evidence" value="ECO:0000318"/>
    <property type="project" value="GO_Central"/>
</dbReference>
<evidence type="ECO:0000256" key="4">
    <source>
        <dbReference type="ARBA" id="ARBA00015100"/>
    </source>
</evidence>
<dbReference type="SFLD" id="SFLDS00005">
    <property type="entry name" value="Isoprenoid_Synthase_Type_I"/>
    <property type="match status" value="1"/>
</dbReference>
<keyword evidence="6" id="KW-0479">Metal-binding</keyword>
<dbReference type="InterPro" id="IPR053378">
    <property type="entry name" value="Prenyl_diphosphate_synthase"/>
</dbReference>
<comment type="cofactor">
    <cofactor evidence="1">
        <name>Mg(2+)</name>
        <dbReference type="ChEBI" id="CHEBI:18420"/>
    </cofactor>
</comment>
<evidence type="ECO:0000256" key="8">
    <source>
        <dbReference type="ARBA" id="ARBA00023229"/>
    </source>
</evidence>
<dbReference type="PROSITE" id="PS00723">
    <property type="entry name" value="POLYPRENYL_SYNTHASE_1"/>
    <property type="match status" value="1"/>
</dbReference>
<sequence>MVNFMDRIKKMGEEIELWLKEYLDNKGNYDKNIYEAMAYSLEAGGKRIRPVLFLNTYSLYKEDYKKAMPIAAAIEMIHTYSLIHDDLPAMDNDDLRRGKPTNHKIFGEAIAILAGDALLNEAMNIMFEYSLKNGEKALEACYAIAKAAGVDGMIGGQVVDILSEDKSIPLDELYYMHKKKTGALIKASILAGAILGSDTYTDIELLGEYGDNLGLAFQIKDDILDVEGDTTTLGKKTKSDEDNHKTTFVKVYGIEKCNELCTEMTNKCFDILNKIKKNTDKLKEITMFLLNRNY</sequence>
<evidence type="ECO:0000256" key="12">
    <source>
        <dbReference type="RuleBase" id="RU004466"/>
    </source>
</evidence>
<protein>
    <recommendedName>
        <fullName evidence="4">Farnesyl diphosphate synthase</fullName>
        <ecNumber evidence="3">2.5.1.10</ecNumber>
    </recommendedName>
    <alternativeName>
        <fullName evidence="10">(2E,6E)-farnesyl diphosphate synthase</fullName>
    </alternativeName>
    <alternativeName>
        <fullName evidence="9">Geranyltranstransferase</fullName>
    </alternativeName>
</protein>
<evidence type="ECO:0000256" key="11">
    <source>
        <dbReference type="ARBA" id="ARBA00049399"/>
    </source>
</evidence>
<comment type="similarity">
    <text evidence="2 12">Belongs to the FPP/GGPP synthase family.</text>
</comment>
<dbReference type="EMBL" id="AM412317">
    <property type="protein sequence ID" value="CAL83424.1"/>
    <property type="molecule type" value="Genomic_DNA"/>
</dbReference>
<dbReference type="GO" id="GO:0046872">
    <property type="term" value="F:metal ion binding"/>
    <property type="evidence" value="ECO:0007669"/>
    <property type="project" value="UniProtKB-KW"/>
</dbReference>
<dbReference type="PROSITE" id="PS00444">
    <property type="entry name" value="POLYPRENYL_SYNTHASE_2"/>
    <property type="match status" value="1"/>
</dbReference>
<keyword evidence="8" id="KW-0414">Isoprene biosynthesis</keyword>
<dbReference type="Gene3D" id="1.10.600.10">
    <property type="entry name" value="Farnesyl Diphosphate Synthase"/>
    <property type="match status" value="1"/>
</dbReference>
<keyword evidence="14" id="KW-1185">Reference proteome</keyword>
<dbReference type="HOGENOM" id="CLU_014015_0_0_9"/>
<evidence type="ECO:0000256" key="6">
    <source>
        <dbReference type="ARBA" id="ARBA00022723"/>
    </source>
</evidence>
<accession>A5I307</accession>
<dbReference type="CDD" id="cd00685">
    <property type="entry name" value="Trans_IPPS_HT"/>
    <property type="match status" value="1"/>
</dbReference>
<gene>
    <name evidence="13" type="primary">ispA</name>
    <name evidence="13" type="ordered locus">CBO1883</name>
</gene>
<dbReference type="PATRIC" id="fig|413999.7.peg.1855"/>
<evidence type="ECO:0000256" key="2">
    <source>
        <dbReference type="ARBA" id="ARBA00006706"/>
    </source>
</evidence>
<organism evidence="13 14">
    <name type="scientific">Clostridium botulinum (strain Hall / ATCC 3502 / NCTC 13319 / Type A)</name>
    <dbReference type="NCBI Taxonomy" id="441771"/>
    <lineage>
        <taxon>Bacteria</taxon>
        <taxon>Bacillati</taxon>
        <taxon>Bacillota</taxon>
        <taxon>Clostridia</taxon>
        <taxon>Eubacteriales</taxon>
        <taxon>Clostridiaceae</taxon>
        <taxon>Clostridium</taxon>
    </lineage>
</organism>